<keyword evidence="3" id="KW-0269">Exonuclease</keyword>
<dbReference type="GO" id="GO:0016818">
    <property type="term" value="F:hydrolase activity, acting on acid anhydrides, in phosphorus-containing anhydrides"/>
    <property type="evidence" value="ECO:0007669"/>
    <property type="project" value="InterPro"/>
</dbReference>
<evidence type="ECO:0000256" key="1">
    <source>
        <dbReference type="ARBA" id="ARBA00022741"/>
    </source>
</evidence>
<dbReference type="InterPro" id="IPR036397">
    <property type="entry name" value="RNaseH_sf"/>
</dbReference>
<dbReference type="Gene3D" id="3.40.50.300">
    <property type="entry name" value="P-loop containing nucleotide triphosphate hydrolases"/>
    <property type="match status" value="2"/>
</dbReference>
<dbReference type="PROSITE" id="PS51193">
    <property type="entry name" value="HELICASE_ATP_BIND_2"/>
    <property type="match status" value="1"/>
</dbReference>
<feature type="compositionally biased region" description="Polar residues" evidence="5">
    <location>
        <begin position="650"/>
        <end position="659"/>
    </location>
</feature>
<evidence type="ECO:0000256" key="5">
    <source>
        <dbReference type="SAM" id="MobiDB-lite"/>
    </source>
</evidence>
<feature type="domain" description="Helicase ATP-binding" evidence="6">
    <location>
        <begin position="281"/>
        <end position="579"/>
    </location>
</feature>
<dbReference type="GO" id="GO:0008408">
    <property type="term" value="F:3'-5' exonuclease activity"/>
    <property type="evidence" value="ECO:0007669"/>
    <property type="project" value="TreeGrafter"/>
</dbReference>
<gene>
    <name evidence="7" type="ORF">KTA_34860</name>
</gene>
<dbReference type="PANTHER" id="PTHR30231">
    <property type="entry name" value="DNA POLYMERASE III SUBUNIT EPSILON"/>
    <property type="match status" value="1"/>
</dbReference>
<reference evidence="7" key="1">
    <citation type="submission" date="2018-12" db="EMBL/GenBank/DDBJ databases">
        <title>Novel natural products biosynthetic potential of the class Ktedonobacteria.</title>
        <authorList>
            <person name="Zheng Y."/>
            <person name="Saitou A."/>
            <person name="Wang C.M."/>
            <person name="Toyoda A."/>
            <person name="Minakuchi Y."/>
            <person name="Sekiguchi Y."/>
            <person name="Ueda K."/>
            <person name="Takano H."/>
            <person name="Sakai Y."/>
            <person name="Yokota A."/>
            <person name="Yabe S."/>
        </authorList>
    </citation>
    <scope>NUCLEOTIDE SEQUENCE</scope>
    <source>
        <strain evidence="7">A3-2</strain>
    </source>
</reference>
<feature type="region of interest" description="Disordered" evidence="5">
    <location>
        <begin position="637"/>
        <end position="660"/>
    </location>
</feature>
<dbReference type="InterPro" id="IPR006555">
    <property type="entry name" value="ATP-dep_Helicase_C"/>
</dbReference>
<keyword evidence="1" id="KW-0547">Nucleotide-binding</keyword>
<dbReference type="GO" id="GO:0005524">
    <property type="term" value="F:ATP binding"/>
    <property type="evidence" value="ECO:0007669"/>
    <property type="project" value="UniProtKB-KW"/>
</dbReference>
<dbReference type="GO" id="GO:0005829">
    <property type="term" value="C:cytosol"/>
    <property type="evidence" value="ECO:0007669"/>
    <property type="project" value="TreeGrafter"/>
</dbReference>
<dbReference type="EMBL" id="AP019377">
    <property type="protein sequence ID" value="BBH95287.1"/>
    <property type="molecule type" value="Genomic_DNA"/>
</dbReference>
<dbReference type="SMART" id="SM00479">
    <property type="entry name" value="EXOIII"/>
    <property type="match status" value="1"/>
</dbReference>
<dbReference type="Gene3D" id="3.30.420.10">
    <property type="entry name" value="Ribonuclease H-like superfamily/Ribonuclease H"/>
    <property type="match status" value="1"/>
</dbReference>
<evidence type="ECO:0000256" key="2">
    <source>
        <dbReference type="ARBA" id="ARBA00022801"/>
    </source>
</evidence>
<protein>
    <submittedName>
        <fullName evidence="7">DNA polymerase III subunit epsilon</fullName>
    </submittedName>
</protein>
<organism evidence="7">
    <name type="scientific">Thermogemmatispora argillosa</name>
    <dbReference type="NCBI Taxonomy" id="2045280"/>
    <lineage>
        <taxon>Bacteria</taxon>
        <taxon>Bacillati</taxon>
        <taxon>Chloroflexota</taxon>
        <taxon>Ktedonobacteria</taxon>
        <taxon>Thermogemmatisporales</taxon>
        <taxon>Thermogemmatisporaceae</taxon>
        <taxon>Thermogemmatispora</taxon>
    </lineage>
</organism>
<dbReference type="SUPFAM" id="SSF53098">
    <property type="entry name" value="Ribonuclease H-like"/>
    <property type="match status" value="1"/>
</dbReference>
<evidence type="ECO:0000259" key="6">
    <source>
        <dbReference type="PROSITE" id="PS51193"/>
    </source>
</evidence>
<keyword evidence="2" id="KW-0378">Hydrolase</keyword>
<dbReference type="InterPro" id="IPR012337">
    <property type="entry name" value="RNaseH-like_sf"/>
</dbReference>
<proteinExistence type="predicted"/>
<dbReference type="PANTHER" id="PTHR30231:SF41">
    <property type="entry name" value="DNA POLYMERASE III SUBUNIT EPSILON"/>
    <property type="match status" value="1"/>
</dbReference>
<dbReference type="FunFam" id="3.30.420.10:FF:000045">
    <property type="entry name" value="3'-5' exonuclease DinG"/>
    <property type="match status" value="1"/>
</dbReference>
<dbReference type="Pfam" id="PF00929">
    <property type="entry name" value="RNase_T"/>
    <property type="match status" value="1"/>
</dbReference>
<sequence length="1078" mass="119291">MGRKPPIRVALDLETTGLHVEQDAILEVAAVKFQGTTILDRLETLVAPGRSIPYRVQRLTGITPRQLIGVPSFEAIARKLQQFVGSFPIVGHSIPFDVSFLRRQGLAYHNQLIDTFELASVLLPSLPSYSLGYVARFLGVPSSPERHRAMADTLLAMHVFLALYERLQAIDLAALEELAHLDAPPDWPLLEFFRQEWRERQREQGQQRGSIWGSLGQHFAAQLGMDPRVLSFAVARAGPPLPTSATASSAEQARPSRPSPGAESGSASRALTSALFSPEAGSELLVLAEARRSECERERLSGYEAVQHLLHETLARFGTALIETTLGSDDYLPLLLSVLEWLKHVATRVSEAEQPGPRLLITCASAHAAYRIRDALLPRLQEQLGARFTVAYLAERDGYLCLHRWFGAAQVRLGNGPRSEEARAFAKFTLWAQETLTGERGELTLLPHEVPSWERICSGGERLVASDERLGSIYERCAYRRKGYCFYQRAEERVRAAQIVITTHAGLLDDLSSSHSLLREIPYRLILDADLLEEEWARRSGVELSHGRLLALLQTLGMELQNGRYQGLLALAAPVLREGGGLPVGNALNVAPSATVTRAELDMRLLSWFQALRQACGAANHFFGALTHLLDEALHTPASSQGTRHERGRSSTARNQNANPRFAERLDQALRLQRSLLNLESWDEAAHAWRQLSQHLQTVIELSQEAERLLLISARGRARLEQGGLLVDALAAEFAISAQRLRTLKEQGDHAFALAEGEMVYWLRVPPASLHPLPRSLETAASSAAAVEQAQEHAPALYGQPIQIAPMLKRLLFHPQRATILAGVALAVAGDFSFARGRLALEMENCPAYSLEGDHCAQTLLYIPNDVPEPNMPQYQRHLDEAILQLAEALEGQILVLFTSHAALRSSYSFIKAALEARDILLLGHGIDGSPRQLWQIFAEQPRVMLFGAGGFWEGVEELPTLPSCLFITRLPMPALNDPPLAARAEQYADQLHQMTVPVAALRLRRTLNRLAWSSPKRNSVIIFDRRLISKEYGQLILHSLPRCSQRQDSVVHMPDAVLDWLTSEGLGDQLTPSSGAG</sequence>
<dbReference type="GO" id="GO:0003676">
    <property type="term" value="F:nucleic acid binding"/>
    <property type="evidence" value="ECO:0007669"/>
    <property type="project" value="InterPro"/>
</dbReference>
<dbReference type="AlphaFoldDB" id="A0A455T410"/>
<dbReference type="InterPro" id="IPR013520">
    <property type="entry name" value="Ribonucl_H"/>
</dbReference>
<feature type="region of interest" description="Disordered" evidence="5">
    <location>
        <begin position="241"/>
        <end position="269"/>
    </location>
</feature>
<dbReference type="Pfam" id="PF13307">
    <property type="entry name" value="Helicase_C_2"/>
    <property type="match status" value="1"/>
</dbReference>
<dbReference type="GO" id="GO:0045004">
    <property type="term" value="P:DNA replication proofreading"/>
    <property type="evidence" value="ECO:0007669"/>
    <property type="project" value="TreeGrafter"/>
</dbReference>
<dbReference type="InterPro" id="IPR014013">
    <property type="entry name" value="Helic_SF1/SF2_ATP-bd_DinG/Rad3"/>
</dbReference>
<keyword evidence="4" id="KW-0067">ATP-binding</keyword>
<dbReference type="CDD" id="cd06127">
    <property type="entry name" value="DEDDh"/>
    <property type="match status" value="1"/>
</dbReference>
<dbReference type="GO" id="GO:0004386">
    <property type="term" value="F:helicase activity"/>
    <property type="evidence" value="ECO:0007669"/>
    <property type="project" value="InterPro"/>
</dbReference>
<dbReference type="InterPro" id="IPR027417">
    <property type="entry name" value="P-loop_NTPase"/>
</dbReference>
<evidence type="ECO:0000313" key="7">
    <source>
        <dbReference type="EMBL" id="BBH95287.1"/>
    </source>
</evidence>
<dbReference type="SMART" id="SM00491">
    <property type="entry name" value="HELICc2"/>
    <property type="match status" value="1"/>
</dbReference>
<evidence type="ECO:0000256" key="4">
    <source>
        <dbReference type="ARBA" id="ARBA00022840"/>
    </source>
</evidence>
<evidence type="ECO:0000256" key="3">
    <source>
        <dbReference type="ARBA" id="ARBA00022839"/>
    </source>
</evidence>
<name>A0A455T410_9CHLR</name>
<accession>A0A455T410</accession>
<keyword evidence="3" id="KW-0540">Nuclease</keyword>